<dbReference type="InterPro" id="IPR019238">
    <property type="entry name" value="AbiEi_2"/>
</dbReference>
<comment type="caution">
    <text evidence="1">The sequence shown here is derived from an EMBL/GenBank/DDBJ whole genome shotgun (WGS) entry which is preliminary data.</text>
</comment>
<dbReference type="AlphaFoldDB" id="A0A6L6PEN2"/>
<dbReference type="RefSeq" id="WP_155462976.1">
    <property type="nucleotide sequence ID" value="NZ_WNKY01000005.1"/>
</dbReference>
<proteinExistence type="predicted"/>
<dbReference type="Pfam" id="PF09952">
    <property type="entry name" value="AbiEi_2"/>
    <property type="match status" value="1"/>
</dbReference>
<gene>
    <name evidence="1" type="ORF">GM676_07915</name>
</gene>
<name>A0A6L6PEN2_9BURK</name>
<dbReference type="Proteomes" id="UP000475582">
    <property type="component" value="Unassembled WGS sequence"/>
</dbReference>
<sequence length="353" mass="39712">MNQPTYELEQTLLYNALDALREKTEIQGTVVEIHPKVGVAYEADASVDLILDGQTHHYIVECKTAIDRKIQLDQIDLRSRQISSPLILVTEYMSKELAVYCRTVGLQFIDTHGNAYLRSRGLFVFTVGEKNAHRQQLSKAPKGLTNAAALRVIFALLCEPDLINATYKEIAAISGVAIGTAYNVLEDLERRGYLLTGTKHTRKILEPNRLVDEWVANFPTTLRTKLNSRRFSCPDPYWWKNTDIGGLHAAWGAEVAAARMSTNLKPSTQTIYVDVMEIRNAIKVLTKTIRMRPDPEGQIEVLEKFWSPGIETVPGIVPPLLVYSDLLSLLDPRAKEIATIIKDNFIEPTINPR</sequence>
<dbReference type="OrthoDB" id="6630012at2"/>
<evidence type="ECO:0000313" key="2">
    <source>
        <dbReference type="Proteomes" id="UP000475582"/>
    </source>
</evidence>
<protein>
    <submittedName>
        <fullName evidence="1">Uncharacterized protein</fullName>
    </submittedName>
</protein>
<evidence type="ECO:0000313" key="1">
    <source>
        <dbReference type="EMBL" id="MTV37508.1"/>
    </source>
</evidence>
<accession>A0A6L6PEN2</accession>
<organism evidence="1 2">
    <name type="scientific">Duganella radicis</name>
    <dbReference type="NCBI Taxonomy" id="551988"/>
    <lineage>
        <taxon>Bacteria</taxon>
        <taxon>Pseudomonadati</taxon>
        <taxon>Pseudomonadota</taxon>
        <taxon>Betaproteobacteria</taxon>
        <taxon>Burkholderiales</taxon>
        <taxon>Oxalobacteraceae</taxon>
        <taxon>Telluria group</taxon>
        <taxon>Duganella</taxon>
    </lineage>
</organism>
<dbReference type="EMBL" id="WNKY01000005">
    <property type="protein sequence ID" value="MTV37508.1"/>
    <property type="molecule type" value="Genomic_DNA"/>
</dbReference>
<reference evidence="1 2" key="1">
    <citation type="submission" date="2019-11" db="EMBL/GenBank/DDBJ databases">
        <title>Type strains purchased from KCTC, JCM and DSMZ.</title>
        <authorList>
            <person name="Lu H."/>
        </authorList>
    </citation>
    <scope>NUCLEOTIDE SEQUENCE [LARGE SCALE GENOMIC DNA]</scope>
    <source>
        <strain evidence="1 2">KCTC 22382</strain>
    </source>
</reference>
<keyword evidence="2" id="KW-1185">Reference proteome</keyword>